<dbReference type="EMBL" id="CAFAAH010000242">
    <property type="protein sequence ID" value="CAB4807627.1"/>
    <property type="molecule type" value="Genomic_DNA"/>
</dbReference>
<protein>
    <submittedName>
        <fullName evidence="1">Unannotated protein</fullName>
    </submittedName>
</protein>
<evidence type="ECO:0000313" key="1">
    <source>
        <dbReference type="EMBL" id="CAB4807627.1"/>
    </source>
</evidence>
<name>A0A6J6YQR9_9ZZZZ</name>
<proteinExistence type="predicted"/>
<organism evidence="1">
    <name type="scientific">freshwater metagenome</name>
    <dbReference type="NCBI Taxonomy" id="449393"/>
    <lineage>
        <taxon>unclassified sequences</taxon>
        <taxon>metagenomes</taxon>
        <taxon>ecological metagenomes</taxon>
    </lineage>
</organism>
<gene>
    <name evidence="1" type="ORF">UFOPK2996_01422</name>
</gene>
<accession>A0A6J6YQR9</accession>
<reference evidence="1" key="1">
    <citation type="submission" date="2020-05" db="EMBL/GenBank/DDBJ databases">
        <authorList>
            <person name="Chiriac C."/>
            <person name="Salcher M."/>
            <person name="Ghai R."/>
            <person name="Kavagutti S V."/>
        </authorList>
    </citation>
    <scope>NUCLEOTIDE SEQUENCE</scope>
</reference>
<dbReference type="AlphaFoldDB" id="A0A6J6YQR9"/>
<sequence>MKVVSSYLDALSLWWKTKAEERSLDARAGLCNYLPLALVVNDFA</sequence>